<proteinExistence type="predicted"/>
<name>A0A5B8IQ96_9VIRU</name>
<reference evidence="2" key="1">
    <citation type="submission" date="2018-11" db="EMBL/GenBank/DDBJ databases">
        <title>A distinct lineage of giant viruses engineers rhodopsin photosystems in predatory marine eukaryotes.</title>
        <authorList>
            <person name="Needham D.M."/>
            <person name="Yoshizawa S."/>
            <person name="Hosaka T."/>
            <person name="Poirier C."/>
            <person name="Choi C.-J."/>
            <person name="Hehenberger E."/>
            <person name="Irwin N.A.T."/>
            <person name="Wilken S."/>
            <person name="Yung C.-M."/>
            <person name="Bachy C."/>
            <person name="Kurihara R."/>
            <person name="Nakajima Y."/>
            <person name="Kojima K."/>
            <person name="Kimura-Someya T."/>
            <person name="Leonard G."/>
            <person name="Malmstrom R.R."/>
            <person name="Mende D."/>
            <person name="Olson D.K."/>
            <person name="Sudo Y."/>
            <person name="Sudek S."/>
            <person name="Richards T.A."/>
            <person name="DeLong E.F."/>
            <person name="Keeling P.J."/>
            <person name="Santoro A.E."/>
            <person name="Shirouzu M."/>
            <person name="Iwasaki W."/>
            <person name="Worden A.Z."/>
        </authorList>
    </citation>
    <scope>NUCLEOTIDE SEQUENCE</scope>
</reference>
<accession>A0A5B8IQ96</accession>
<dbReference type="GO" id="GO:0004674">
    <property type="term" value="F:protein serine/threonine kinase activity"/>
    <property type="evidence" value="ECO:0007669"/>
    <property type="project" value="TreeGrafter"/>
</dbReference>
<dbReference type="Pfam" id="PF00069">
    <property type="entry name" value="Pkinase"/>
    <property type="match status" value="1"/>
</dbReference>
<evidence type="ECO:0000259" key="1">
    <source>
        <dbReference type="PROSITE" id="PS50011"/>
    </source>
</evidence>
<dbReference type="InterPro" id="IPR011009">
    <property type="entry name" value="Kinase-like_dom_sf"/>
</dbReference>
<gene>
    <name evidence="2" type="ORF">6_63</name>
</gene>
<dbReference type="PANTHER" id="PTHR44167:SF24">
    <property type="entry name" value="SERINE_THREONINE-PROTEIN KINASE CHK2"/>
    <property type="match status" value="1"/>
</dbReference>
<dbReference type="EMBL" id="MK250090">
    <property type="protein sequence ID" value="QDY52351.1"/>
    <property type="molecule type" value="Genomic_DNA"/>
</dbReference>
<organism evidence="2">
    <name type="scientific">Mimiviridae sp. ChoanoV1</name>
    <dbReference type="NCBI Taxonomy" id="2596887"/>
    <lineage>
        <taxon>Viruses</taxon>
        <taxon>Varidnaviria</taxon>
        <taxon>Bamfordvirae</taxon>
        <taxon>Nucleocytoviricota</taxon>
        <taxon>Megaviricetes</taxon>
        <taxon>Imitervirales</taxon>
        <taxon>Schizomimiviridae</taxon>
    </lineage>
</organism>
<dbReference type="Gene3D" id="1.10.510.10">
    <property type="entry name" value="Transferase(Phosphotransferase) domain 1"/>
    <property type="match status" value="1"/>
</dbReference>
<dbReference type="InterPro" id="IPR000719">
    <property type="entry name" value="Prot_kinase_dom"/>
</dbReference>
<protein>
    <submittedName>
        <fullName evidence="2">Protein kinase domain protein</fullName>
    </submittedName>
</protein>
<dbReference type="PROSITE" id="PS00108">
    <property type="entry name" value="PROTEIN_KINASE_ST"/>
    <property type="match status" value="1"/>
</dbReference>
<feature type="domain" description="Protein kinase" evidence="1">
    <location>
        <begin position="1"/>
        <end position="326"/>
    </location>
</feature>
<sequence length="326" mass="38401">MKIIGSGSYGCVIKPAVPCKKKKTKKNKVSKIAKVGEQNIEYDTSKKLLSYGKKKKLRVQDYLCLIDDVCEPDVSKLSKTLKKKCSILDENYKRTKKLTSLMMDDCGIILNKMIKNNGCEQKDFEDIIINLLKGLEILHKNKLVHGDIKENNILVKNKKAKLIDFGGSVDITKYDLVKFLNTLIITRTYVAPELAFLFLIVYNTSNHNEYLVNYDRYRMNELIYEDSGYNYYDYDKLRNQRKEKTDICDFFDSLKDKKKYEKFLKDFKTHIYKTDVYSLGKTFEYLVIDYKLKINKKIQVLIEKMTHLDFKKRISLKECIDYMKKK</sequence>
<evidence type="ECO:0000313" key="2">
    <source>
        <dbReference type="EMBL" id="QDY52351.1"/>
    </source>
</evidence>
<dbReference type="InterPro" id="IPR008271">
    <property type="entry name" value="Ser/Thr_kinase_AS"/>
</dbReference>
<dbReference type="SMART" id="SM00220">
    <property type="entry name" value="S_TKc"/>
    <property type="match status" value="1"/>
</dbReference>
<dbReference type="PROSITE" id="PS50011">
    <property type="entry name" value="PROTEIN_KINASE_DOM"/>
    <property type="match status" value="1"/>
</dbReference>
<dbReference type="GO" id="GO:0005524">
    <property type="term" value="F:ATP binding"/>
    <property type="evidence" value="ECO:0007669"/>
    <property type="project" value="InterPro"/>
</dbReference>
<dbReference type="PANTHER" id="PTHR44167">
    <property type="entry name" value="OVARIAN-SPECIFIC SERINE/THREONINE-PROTEIN KINASE LOK-RELATED"/>
    <property type="match status" value="1"/>
</dbReference>
<keyword evidence="2" id="KW-0418">Kinase</keyword>
<dbReference type="SUPFAM" id="SSF56112">
    <property type="entry name" value="Protein kinase-like (PK-like)"/>
    <property type="match status" value="1"/>
</dbReference>
<keyword evidence="2" id="KW-0808">Transferase</keyword>